<evidence type="ECO:0000256" key="5">
    <source>
        <dbReference type="ARBA" id="ARBA00023295"/>
    </source>
</evidence>
<dbReference type="InterPro" id="IPR008979">
    <property type="entry name" value="Galactose-bd-like_sf"/>
</dbReference>
<reference evidence="7 8" key="1">
    <citation type="journal article" date="2014" name="Genome Announc.">
        <title>Draft Genome Sequence of the Boron-Tolerant and Moderately Halotolerant Bacterium Gracilibacillus boraciitolerans JCM 21714T.</title>
        <authorList>
            <person name="Ahmed I."/>
            <person name="Oshima K."/>
            <person name="Suda W."/>
            <person name="Kitamura K."/>
            <person name="Iida T."/>
            <person name="Ohmori Y."/>
            <person name="Fujiwara T."/>
            <person name="Hattori M."/>
            <person name="Ohkuma M."/>
        </authorList>
    </citation>
    <scope>NUCLEOTIDE SEQUENCE [LARGE SCALE GENOMIC DNA]</scope>
    <source>
        <strain evidence="7 8">JCM 21714</strain>
    </source>
</reference>
<evidence type="ECO:0000259" key="6">
    <source>
        <dbReference type="Pfam" id="PF02837"/>
    </source>
</evidence>
<evidence type="ECO:0000256" key="2">
    <source>
        <dbReference type="ARBA" id="ARBA00007401"/>
    </source>
</evidence>
<dbReference type="Proteomes" id="UP000019102">
    <property type="component" value="Unassembled WGS sequence"/>
</dbReference>
<dbReference type="SUPFAM" id="SSF49785">
    <property type="entry name" value="Galactose-binding domain-like"/>
    <property type="match status" value="1"/>
</dbReference>
<dbReference type="AlphaFoldDB" id="W4VFQ6"/>
<keyword evidence="8" id="KW-1185">Reference proteome</keyword>
<organism evidence="7 8">
    <name type="scientific">Gracilibacillus boraciitolerans JCM 21714</name>
    <dbReference type="NCBI Taxonomy" id="1298598"/>
    <lineage>
        <taxon>Bacteria</taxon>
        <taxon>Bacillati</taxon>
        <taxon>Bacillota</taxon>
        <taxon>Bacilli</taxon>
        <taxon>Bacillales</taxon>
        <taxon>Bacillaceae</taxon>
        <taxon>Gracilibacillus</taxon>
    </lineage>
</organism>
<dbReference type="RefSeq" id="WP_268748283.1">
    <property type="nucleotide sequence ID" value="NZ_BAVS01000003.1"/>
</dbReference>
<dbReference type="InterPro" id="IPR050347">
    <property type="entry name" value="Bact_Beta-galactosidase"/>
</dbReference>
<comment type="caution">
    <text evidence="7">The sequence shown here is derived from an EMBL/GenBank/DDBJ whole genome shotgun (WGS) entry which is preliminary data.</text>
</comment>
<feature type="domain" description="Glycosyl hydrolases family 2 sugar binding" evidence="6">
    <location>
        <begin position="43"/>
        <end position="172"/>
    </location>
</feature>
<dbReference type="InterPro" id="IPR006104">
    <property type="entry name" value="Glyco_hydro_2_N"/>
</dbReference>
<dbReference type="EMBL" id="BAVS01000003">
    <property type="protein sequence ID" value="GAE92240.1"/>
    <property type="molecule type" value="Genomic_DNA"/>
</dbReference>
<name>W4VFQ6_9BACI</name>
<dbReference type="Gene3D" id="2.60.120.260">
    <property type="entry name" value="Galactose-binding domain-like"/>
    <property type="match status" value="1"/>
</dbReference>
<evidence type="ECO:0000313" key="7">
    <source>
        <dbReference type="EMBL" id="GAE92240.1"/>
    </source>
</evidence>
<evidence type="ECO:0000256" key="1">
    <source>
        <dbReference type="ARBA" id="ARBA00001412"/>
    </source>
</evidence>
<evidence type="ECO:0000256" key="3">
    <source>
        <dbReference type="ARBA" id="ARBA00012756"/>
    </source>
</evidence>
<evidence type="ECO:0000313" key="8">
    <source>
        <dbReference type="Proteomes" id="UP000019102"/>
    </source>
</evidence>
<dbReference type="GO" id="GO:0005990">
    <property type="term" value="P:lactose catabolic process"/>
    <property type="evidence" value="ECO:0007669"/>
    <property type="project" value="TreeGrafter"/>
</dbReference>
<dbReference type="GO" id="GO:0009341">
    <property type="term" value="C:beta-galactosidase complex"/>
    <property type="evidence" value="ECO:0007669"/>
    <property type="project" value="TreeGrafter"/>
</dbReference>
<comment type="catalytic activity">
    <reaction evidence="1">
        <text>Hydrolysis of terminal non-reducing beta-D-galactose residues in beta-D-galactosides.</text>
        <dbReference type="EC" id="3.2.1.23"/>
    </reaction>
</comment>
<dbReference type="STRING" id="1298598.JCM21714_1226"/>
<protein>
    <recommendedName>
        <fullName evidence="3">beta-galactosidase</fullName>
        <ecNumber evidence="3">3.2.1.23</ecNumber>
    </recommendedName>
</protein>
<sequence>MTKDWETLSVLHRNREAARAYYIPFTTKEAAWTGQRSNSDRFQLLNGTWKFAYYQTPEEVPEQIHDSEYNTEEWDDLIVPSNWQMHGYGIPHYTNKQYPFPIDPPHVPTENPTGVYRRTFDIDTTWEQEQIFLRFEGVDSAFHLWINGQEVGYSQGSRIPAEFDITNFIKVGGKFNHSQSLSMVRC</sequence>
<keyword evidence="4" id="KW-0378">Hydrolase</keyword>
<dbReference type="EC" id="3.2.1.23" evidence="3"/>
<gene>
    <name evidence="7" type="ORF">JCM21714_1226</name>
</gene>
<accession>W4VFQ6</accession>
<comment type="similarity">
    <text evidence="2">Belongs to the glycosyl hydrolase 2 family.</text>
</comment>
<dbReference type="Pfam" id="PF02837">
    <property type="entry name" value="Glyco_hydro_2_N"/>
    <property type="match status" value="1"/>
</dbReference>
<dbReference type="GO" id="GO:0004565">
    <property type="term" value="F:beta-galactosidase activity"/>
    <property type="evidence" value="ECO:0007669"/>
    <property type="project" value="UniProtKB-EC"/>
</dbReference>
<proteinExistence type="inferred from homology"/>
<keyword evidence="5" id="KW-0326">Glycosidase</keyword>
<dbReference type="PANTHER" id="PTHR46323">
    <property type="entry name" value="BETA-GALACTOSIDASE"/>
    <property type="match status" value="1"/>
</dbReference>
<dbReference type="eggNOG" id="COG3250">
    <property type="taxonomic scope" value="Bacteria"/>
</dbReference>
<dbReference type="PANTHER" id="PTHR46323:SF2">
    <property type="entry name" value="BETA-GALACTOSIDASE"/>
    <property type="match status" value="1"/>
</dbReference>
<evidence type="ECO:0000256" key="4">
    <source>
        <dbReference type="ARBA" id="ARBA00022801"/>
    </source>
</evidence>